<accession>A0AA87YWM4</accession>
<feature type="non-terminal residue" evidence="2">
    <location>
        <position position="52"/>
    </location>
</feature>
<evidence type="ECO:0000313" key="3">
    <source>
        <dbReference type="Proteomes" id="UP001187192"/>
    </source>
</evidence>
<proteinExistence type="predicted"/>
<comment type="caution">
    <text evidence="2">The sequence shown here is derived from an EMBL/GenBank/DDBJ whole genome shotgun (WGS) entry which is preliminary data.</text>
</comment>
<feature type="compositionally biased region" description="Low complexity" evidence="1">
    <location>
        <begin position="28"/>
        <end position="42"/>
    </location>
</feature>
<dbReference type="AlphaFoldDB" id="A0AA87YWM4"/>
<protein>
    <submittedName>
        <fullName evidence="2">Uncharacterized protein</fullName>
    </submittedName>
</protein>
<feature type="compositionally biased region" description="Acidic residues" evidence="1">
    <location>
        <begin position="43"/>
        <end position="52"/>
    </location>
</feature>
<gene>
    <name evidence="2" type="ORF">TIFTF001_000660</name>
</gene>
<sequence length="52" mass="5154">MKTAATTATPTDITPFPVVLLTTPEVLSDSSATGPSGSAAAAAEDDVEFNEG</sequence>
<reference evidence="2" key="1">
    <citation type="submission" date="2023-07" db="EMBL/GenBank/DDBJ databases">
        <title>draft genome sequence of fig (Ficus carica).</title>
        <authorList>
            <person name="Takahashi T."/>
            <person name="Nishimura K."/>
        </authorList>
    </citation>
    <scope>NUCLEOTIDE SEQUENCE</scope>
</reference>
<evidence type="ECO:0000313" key="2">
    <source>
        <dbReference type="EMBL" id="GMN24682.1"/>
    </source>
</evidence>
<organism evidence="2 3">
    <name type="scientific">Ficus carica</name>
    <name type="common">Common fig</name>
    <dbReference type="NCBI Taxonomy" id="3494"/>
    <lineage>
        <taxon>Eukaryota</taxon>
        <taxon>Viridiplantae</taxon>
        <taxon>Streptophyta</taxon>
        <taxon>Embryophyta</taxon>
        <taxon>Tracheophyta</taxon>
        <taxon>Spermatophyta</taxon>
        <taxon>Magnoliopsida</taxon>
        <taxon>eudicotyledons</taxon>
        <taxon>Gunneridae</taxon>
        <taxon>Pentapetalae</taxon>
        <taxon>rosids</taxon>
        <taxon>fabids</taxon>
        <taxon>Rosales</taxon>
        <taxon>Moraceae</taxon>
        <taxon>Ficeae</taxon>
        <taxon>Ficus</taxon>
    </lineage>
</organism>
<keyword evidence="3" id="KW-1185">Reference proteome</keyword>
<feature type="region of interest" description="Disordered" evidence="1">
    <location>
        <begin position="27"/>
        <end position="52"/>
    </location>
</feature>
<name>A0AA87YWM4_FICCA</name>
<dbReference type="Proteomes" id="UP001187192">
    <property type="component" value="Unassembled WGS sequence"/>
</dbReference>
<dbReference type="EMBL" id="BTGU01000001">
    <property type="protein sequence ID" value="GMN24682.1"/>
    <property type="molecule type" value="Genomic_DNA"/>
</dbReference>
<evidence type="ECO:0000256" key="1">
    <source>
        <dbReference type="SAM" id="MobiDB-lite"/>
    </source>
</evidence>